<gene>
    <name evidence="2" type="ORF">BJX67DRAFT_372805</name>
</gene>
<dbReference type="PANTHER" id="PTHR46411:SF3">
    <property type="entry name" value="AAA+ ATPASE DOMAIN-CONTAINING PROTEIN"/>
    <property type="match status" value="1"/>
</dbReference>
<dbReference type="Gene3D" id="3.40.50.300">
    <property type="entry name" value="P-loop containing nucleotide triphosphate hydrolases"/>
    <property type="match status" value="1"/>
</dbReference>
<name>A0ABR4LNN9_9EURO</name>
<evidence type="ECO:0000259" key="1">
    <source>
        <dbReference type="Pfam" id="PF00004"/>
    </source>
</evidence>
<dbReference type="Proteomes" id="UP001610432">
    <property type="component" value="Unassembled WGS sequence"/>
</dbReference>
<dbReference type="PANTHER" id="PTHR46411">
    <property type="entry name" value="FAMILY ATPASE, PUTATIVE-RELATED"/>
    <property type="match status" value="1"/>
</dbReference>
<keyword evidence="3" id="KW-1185">Reference proteome</keyword>
<protein>
    <recommendedName>
        <fullName evidence="1">ATPase AAA-type core domain-containing protein</fullName>
    </recommendedName>
</protein>
<dbReference type="RefSeq" id="XP_070885134.1">
    <property type="nucleotide sequence ID" value="XM_071031301.1"/>
</dbReference>
<dbReference type="InterPro" id="IPR027417">
    <property type="entry name" value="P-loop_NTPase"/>
</dbReference>
<reference evidence="2 3" key="1">
    <citation type="submission" date="2024-07" db="EMBL/GenBank/DDBJ databases">
        <title>Section-level genome sequencing and comparative genomics of Aspergillus sections Usti and Cavernicolus.</title>
        <authorList>
            <consortium name="Lawrence Berkeley National Laboratory"/>
            <person name="Nybo J.L."/>
            <person name="Vesth T.C."/>
            <person name="Theobald S."/>
            <person name="Frisvad J.C."/>
            <person name="Larsen T.O."/>
            <person name="Kjaerboelling I."/>
            <person name="Rothschild-Mancinelli K."/>
            <person name="Lyhne E.K."/>
            <person name="Kogle M.E."/>
            <person name="Barry K."/>
            <person name="Clum A."/>
            <person name="Na H."/>
            <person name="Ledsgaard L."/>
            <person name="Lin J."/>
            <person name="Lipzen A."/>
            <person name="Kuo A."/>
            <person name="Riley R."/>
            <person name="Mondo S."/>
            <person name="Labutti K."/>
            <person name="Haridas S."/>
            <person name="Pangalinan J."/>
            <person name="Salamov A.A."/>
            <person name="Simmons B.A."/>
            <person name="Magnuson J.K."/>
            <person name="Chen J."/>
            <person name="Drula E."/>
            <person name="Henrissat B."/>
            <person name="Wiebenga A."/>
            <person name="Lubbers R.J."/>
            <person name="Gomes A.C."/>
            <person name="Macurrencykelacurrency M.R."/>
            <person name="Stajich J."/>
            <person name="Grigoriev I.V."/>
            <person name="Mortensen U.H."/>
            <person name="De Vries R.P."/>
            <person name="Baker S.E."/>
            <person name="Andersen M.R."/>
        </authorList>
    </citation>
    <scope>NUCLEOTIDE SEQUENCE [LARGE SCALE GENOMIC DNA]</scope>
    <source>
        <strain evidence="2 3">CBS 449.75</strain>
    </source>
</reference>
<dbReference type="GeneID" id="98146373"/>
<dbReference type="Pfam" id="PF00004">
    <property type="entry name" value="AAA"/>
    <property type="match status" value="1"/>
</dbReference>
<evidence type="ECO:0000313" key="3">
    <source>
        <dbReference type="Proteomes" id="UP001610432"/>
    </source>
</evidence>
<evidence type="ECO:0000313" key="2">
    <source>
        <dbReference type="EMBL" id="KAL2866155.1"/>
    </source>
</evidence>
<organism evidence="2 3">
    <name type="scientific">Aspergillus lucknowensis</name>
    <dbReference type="NCBI Taxonomy" id="176173"/>
    <lineage>
        <taxon>Eukaryota</taxon>
        <taxon>Fungi</taxon>
        <taxon>Dikarya</taxon>
        <taxon>Ascomycota</taxon>
        <taxon>Pezizomycotina</taxon>
        <taxon>Eurotiomycetes</taxon>
        <taxon>Eurotiomycetidae</taxon>
        <taxon>Eurotiales</taxon>
        <taxon>Aspergillaceae</taxon>
        <taxon>Aspergillus</taxon>
        <taxon>Aspergillus subgen. Nidulantes</taxon>
    </lineage>
</organism>
<accession>A0ABR4LNN9</accession>
<dbReference type="InterPro" id="IPR003959">
    <property type="entry name" value="ATPase_AAA_core"/>
</dbReference>
<proteinExistence type="predicted"/>
<dbReference type="EMBL" id="JBFXLQ010000027">
    <property type="protein sequence ID" value="KAL2866155.1"/>
    <property type="molecule type" value="Genomic_DNA"/>
</dbReference>
<comment type="caution">
    <text evidence="2">The sequence shown here is derived from an EMBL/GenBank/DDBJ whole genome shotgun (WGS) entry which is preliminary data.</text>
</comment>
<dbReference type="SUPFAM" id="SSF52540">
    <property type="entry name" value="P-loop containing nucleoside triphosphate hydrolases"/>
    <property type="match status" value="1"/>
</dbReference>
<feature type="domain" description="ATPase AAA-type core" evidence="1">
    <location>
        <begin position="135"/>
        <end position="252"/>
    </location>
</feature>
<sequence>MIDGKAVQTNISSWVVVDATFFQEIQLNYTRPCIKDTWHTTSSGIKVFELDSFAFDGNQANQDFLIYYPTVCCFSFKEKTFYKSRVMHYPKSFNYLKIPHDIKQILLSLAITCLDLILIVPFDDIIKGKGRGINILLHSPIGIGKTFTIKTTIERFNLPLYFILAGKLVINHGDLSTLEAQLDTIFKVAKYFNVVLLLDKVDAFMEQHTSYLDTHNCLLTIFLWKLEYYKGILFLTLNQVIDFDDAILSHIHLKIKYEDLPKETRQEIWTHFLSKTCTPNRSSVIKCQDLCCLESLCLNGQEIKNLIFIAHALAIVNKE</sequence>